<dbReference type="AlphaFoldDB" id="A0A176WB56"/>
<feature type="transmembrane region" description="Helical" evidence="1">
    <location>
        <begin position="183"/>
        <end position="202"/>
    </location>
</feature>
<dbReference type="GO" id="GO:0010167">
    <property type="term" value="P:response to nitrate"/>
    <property type="evidence" value="ECO:0007669"/>
    <property type="project" value="InterPro"/>
</dbReference>
<accession>A0A176WB56</accession>
<dbReference type="PANTHER" id="PTHR34806:SF1">
    <property type="entry name" value="HIGH-AFFINITY NITRATE TRANSPORTER 3.1"/>
    <property type="match status" value="1"/>
</dbReference>
<dbReference type="InterPro" id="IPR016605">
    <property type="entry name" value="Transptr_NO3_Nar2"/>
</dbReference>
<feature type="chain" id="PRO_5008052373" description="High-affinity nitrate transporter" evidence="2">
    <location>
        <begin position="27"/>
        <end position="302"/>
    </location>
</feature>
<evidence type="ECO:0000313" key="4">
    <source>
        <dbReference type="Proteomes" id="UP000077202"/>
    </source>
</evidence>
<feature type="signal peptide" evidence="2">
    <location>
        <begin position="1"/>
        <end position="26"/>
    </location>
</feature>
<organism evidence="3 4">
    <name type="scientific">Marchantia polymorpha subsp. ruderalis</name>
    <dbReference type="NCBI Taxonomy" id="1480154"/>
    <lineage>
        <taxon>Eukaryota</taxon>
        <taxon>Viridiplantae</taxon>
        <taxon>Streptophyta</taxon>
        <taxon>Embryophyta</taxon>
        <taxon>Marchantiophyta</taxon>
        <taxon>Marchantiopsida</taxon>
        <taxon>Marchantiidae</taxon>
        <taxon>Marchantiales</taxon>
        <taxon>Marchantiaceae</taxon>
        <taxon>Marchantia</taxon>
    </lineage>
</organism>
<dbReference type="EMBL" id="LVLJ01001460">
    <property type="protein sequence ID" value="OAE29455.1"/>
    <property type="molecule type" value="Genomic_DNA"/>
</dbReference>
<keyword evidence="1" id="KW-1133">Transmembrane helix</keyword>
<dbReference type="GO" id="GO:0005886">
    <property type="term" value="C:plasma membrane"/>
    <property type="evidence" value="ECO:0007669"/>
    <property type="project" value="TreeGrafter"/>
</dbReference>
<reference evidence="3" key="1">
    <citation type="submission" date="2016-03" db="EMBL/GenBank/DDBJ databases">
        <title>Mechanisms controlling the formation of the plant cell surface in tip-growing cells are functionally conserved among land plants.</title>
        <authorList>
            <person name="Honkanen S."/>
            <person name="Jones V.A."/>
            <person name="Morieri G."/>
            <person name="Champion C."/>
            <person name="Hetherington A.J."/>
            <person name="Kelly S."/>
            <person name="Saint-Marcoux D."/>
            <person name="Proust H."/>
            <person name="Prescott H."/>
            <person name="Dolan L."/>
        </authorList>
    </citation>
    <scope>NUCLEOTIDE SEQUENCE [LARGE SCALE GENOMIC DNA]</scope>
    <source>
        <tissue evidence="3">Whole gametophyte</tissue>
    </source>
</reference>
<keyword evidence="1" id="KW-0812">Transmembrane</keyword>
<evidence type="ECO:0008006" key="5">
    <source>
        <dbReference type="Google" id="ProtNLM"/>
    </source>
</evidence>
<keyword evidence="2" id="KW-0732">Signal</keyword>
<sequence>MRSSSFGIHLPISCLILLTFAGIARGGVLFSTLPRTMNIEARIESQGTTSGVAKAGEDTLLVSWGLNTELSPSVDDDYVDVQLRLCFAPVSQKDRSWRKTDDDLHRDKTCTIDICSHPWYSAASDGSVWKLAKDIPGATYFVRVYATDRDGTELAYGQTTDANKTTNLITVDPYTGRHASIDLASLVLSAISLGVLFVFLFVEALDHRNVKKKGGKDKRIPCSSNVLRLTQRNGCSHMPSFCSMSSLGYIVLVLVLGNDLTPRATAMARDVVPVSAGSCPEAWYKGDLELEALVGPFVLRAD</sequence>
<dbReference type="GO" id="GO:0015112">
    <property type="term" value="F:nitrate transmembrane transporter activity"/>
    <property type="evidence" value="ECO:0007669"/>
    <property type="project" value="TreeGrafter"/>
</dbReference>
<protein>
    <recommendedName>
        <fullName evidence="5">High-affinity nitrate transporter</fullName>
    </recommendedName>
</protein>
<dbReference type="Pfam" id="PF16974">
    <property type="entry name" value="NAR2"/>
    <property type="match status" value="1"/>
</dbReference>
<keyword evidence="4" id="KW-1185">Reference proteome</keyword>
<evidence type="ECO:0000313" key="3">
    <source>
        <dbReference type="EMBL" id="OAE29455.1"/>
    </source>
</evidence>
<dbReference type="Proteomes" id="UP000077202">
    <property type="component" value="Unassembled WGS sequence"/>
</dbReference>
<comment type="caution">
    <text evidence="3">The sequence shown here is derived from an EMBL/GenBank/DDBJ whole genome shotgun (WGS) entry which is preliminary data.</text>
</comment>
<name>A0A176WB56_MARPO</name>
<dbReference type="PANTHER" id="PTHR34806">
    <property type="entry name" value="HIGH-AFFINITY NITRATE TRANSPORTER 3.2"/>
    <property type="match status" value="1"/>
</dbReference>
<evidence type="ECO:0000256" key="1">
    <source>
        <dbReference type="SAM" id="Phobius"/>
    </source>
</evidence>
<keyword evidence="1" id="KW-0472">Membrane</keyword>
<gene>
    <name evidence="3" type="ORF">AXG93_4548s1330</name>
</gene>
<proteinExistence type="predicted"/>
<evidence type="ECO:0000256" key="2">
    <source>
        <dbReference type="SAM" id="SignalP"/>
    </source>
</evidence>